<name>A0A7S4UKW3_GUITH</name>
<dbReference type="SUPFAM" id="SSF48452">
    <property type="entry name" value="TPR-like"/>
    <property type="match status" value="1"/>
</dbReference>
<dbReference type="InterPro" id="IPR019734">
    <property type="entry name" value="TPR_rpt"/>
</dbReference>
<evidence type="ECO:0000256" key="5">
    <source>
        <dbReference type="ARBA" id="ARBA00022737"/>
    </source>
</evidence>
<evidence type="ECO:0000256" key="1">
    <source>
        <dbReference type="ARBA" id="ARBA00004286"/>
    </source>
</evidence>
<dbReference type="InterPro" id="IPR011990">
    <property type="entry name" value="TPR-like_helical_dom_sf"/>
</dbReference>
<dbReference type="Gene3D" id="1.25.40.10">
    <property type="entry name" value="Tetratricopeptide repeat domain"/>
    <property type="match status" value="1"/>
</dbReference>
<dbReference type="InterPro" id="IPR050216">
    <property type="entry name" value="LRR_domain-containing"/>
</dbReference>
<dbReference type="PANTHER" id="PTHR48051">
    <property type="match status" value="1"/>
</dbReference>
<gene>
    <name evidence="9" type="ORF">GTHE00462_LOCUS39041</name>
</gene>
<dbReference type="SMART" id="SM00369">
    <property type="entry name" value="LRR_TYP"/>
    <property type="match status" value="9"/>
</dbReference>
<evidence type="ECO:0000256" key="2">
    <source>
        <dbReference type="ARBA" id="ARBA00010999"/>
    </source>
</evidence>
<dbReference type="GO" id="GO:0005737">
    <property type="term" value="C:cytoplasm"/>
    <property type="evidence" value="ECO:0007669"/>
    <property type="project" value="TreeGrafter"/>
</dbReference>
<dbReference type="Pfam" id="PF13855">
    <property type="entry name" value="LRR_8"/>
    <property type="match status" value="2"/>
</dbReference>
<reference evidence="9" key="1">
    <citation type="submission" date="2021-01" db="EMBL/GenBank/DDBJ databases">
        <authorList>
            <person name="Corre E."/>
            <person name="Pelletier E."/>
            <person name="Niang G."/>
            <person name="Scheremetjew M."/>
            <person name="Finn R."/>
            <person name="Kale V."/>
            <person name="Holt S."/>
            <person name="Cochrane G."/>
            <person name="Meng A."/>
            <person name="Brown T."/>
            <person name="Cohen L."/>
        </authorList>
    </citation>
    <scope>NUCLEOTIDE SEQUENCE</scope>
    <source>
        <strain evidence="9">CCMP 2712</strain>
    </source>
</reference>
<keyword evidence="5" id="KW-0677">Repeat</keyword>
<dbReference type="GO" id="GO:0006281">
    <property type="term" value="P:DNA repair"/>
    <property type="evidence" value="ECO:0007669"/>
    <property type="project" value="UniProtKB-KW"/>
</dbReference>
<keyword evidence="8" id="KW-0234">DNA repair</keyword>
<comment type="subcellular location">
    <subcellularLocation>
        <location evidence="1">Chromosome</location>
    </subcellularLocation>
</comment>
<sequence>MEWLCGLWVGRRRRYKGMNAKRRNFSSQKANWATTSPQTTNSTLNMFLQYECVLDEEDFVDDDDHAKDLQSLGFAAMKAKEPLWAIRYFTQAIECGVCGHNIWAERSACYASIKEYDLAFEDAVMCINLNPMSGLGYCRKGEALLGRDELEEAEEAFVEGLQVSPGMSILLNGLAVVRQRKVLSTSLLEQTVALYPRPFITINWDRVQSGKDEISAALASASRSVRRSIQQEVGTPFGGMLPVHPASNELDLSLRGLGEVPQPIQFLGGIERLILDENEISSIPEWFRNLSNLRELSIAGNRLQEANLGLQFCSHLTKLCIANNELRHLPPSISCCIALNELDCSSNALQDLPLNFKNLVQLKTLKLINNQFSSIPVCLSSLEDLKMLDVSGNKLENHLPDWLESRQNLQLVITIERKDLNKRHPMLRSIASRVSAGFWAHIFKKSRSHAPVDRCITSCWDEEMQKSDDIEMTSLRCSFEQSRPLEDDVRTNHCSDDPLDRSQVEQVSVVSIHPSSGALDLSCLSLECLPDPISKISGLKRLTLDQNLLTSLPFFLSEMSLLQELTCVDNRLESFPECLQFLSNLHTLSLAHNLIRHVPHWIDRLQSLKSLDMQGNQLTDLPLTFRELTKVSRLNLAENCLDVVPLCVSELPNLQVLDLIGNRLNGLPDWIDNPDLTVEQDAGPLVSLSWGARFSCRTCMGSGFIDNLDQDKINTQDLHSTAEQEHGPWACCSSCMGVGTRLVPLSLATLT</sequence>
<keyword evidence="7" id="KW-0156">Chromatin regulator</keyword>
<accession>A0A7S4UKW3</accession>
<dbReference type="EMBL" id="HBKN01049995">
    <property type="protein sequence ID" value="CAE2340770.1"/>
    <property type="molecule type" value="Transcribed_RNA"/>
</dbReference>
<dbReference type="InterPro" id="IPR001611">
    <property type="entry name" value="Leu-rich_rpt"/>
</dbReference>
<dbReference type="GO" id="GO:0005694">
    <property type="term" value="C:chromosome"/>
    <property type="evidence" value="ECO:0007669"/>
    <property type="project" value="UniProtKB-SubCell"/>
</dbReference>
<dbReference type="SUPFAM" id="SSF52058">
    <property type="entry name" value="L domain-like"/>
    <property type="match status" value="2"/>
</dbReference>
<dbReference type="SMART" id="SM00028">
    <property type="entry name" value="TPR"/>
    <property type="match status" value="3"/>
</dbReference>
<evidence type="ECO:0000313" key="9">
    <source>
        <dbReference type="EMBL" id="CAE2340770.1"/>
    </source>
</evidence>
<dbReference type="GO" id="GO:0006325">
    <property type="term" value="P:chromatin organization"/>
    <property type="evidence" value="ECO:0007669"/>
    <property type="project" value="UniProtKB-KW"/>
</dbReference>
<keyword evidence="6" id="KW-0227">DNA damage</keyword>
<dbReference type="Gene3D" id="3.80.10.10">
    <property type="entry name" value="Ribonuclease Inhibitor"/>
    <property type="match status" value="3"/>
</dbReference>
<comment type="similarity">
    <text evidence="2">Belongs to the Tonsoku family.</text>
</comment>
<proteinExistence type="inferred from homology"/>
<evidence type="ECO:0000256" key="6">
    <source>
        <dbReference type="ARBA" id="ARBA00022763"/>
    </source>
</evidence>
<keyword evidence="4" id="KW-0433">Leucine-rich repeat</keyword>
<keyword evidence="3" id="KW-0158">Chromosome</keyword>
<evidence type="ECO:0000256" key="4">
    <source>
        <dbReference type="ARBA" id="ARBA00022614"/>
    </source>
</evidence>
<organism evidence="9">
    <name type="scientific">Guillardia theta</name>
    <name type="common">Cryptophyte</name>
    <name type="synonym">Cryptomonas phi</name>
    <dbReference type="NCBI Taxonomy" id="55529"/>
    <lineage>
        <taxon>Eukaryota</taxon>
        <taxon>Cryptophyceae</taxon>
        <taxon>Pyrenomonadales</taxon>
        <taxon>Geminigeraceae</taxon>
        <taxon>Guillardia</taxon>
    </lineage>
</organism>
<dbReference type="SMART" id="SM00364">
    <property type="entry name" value="LRR_BAC"/>
    <property type="match status" value="8"/>
</dbReference>
<protein>
    <submittedName>
        <fullName evidence="9">Uncharacterized protein</fullName>
    </submittedName>
</protein>
<dbReference type="PANTHER" id="PTHR48051:SF1">
    <property type="entry name" value="RAS SUPPRESSOR PROTEIN 1"/>
    <property type="match status" value="1"/>
</dbReference>
<dbReference type="InterPro" id="IPR003591">
    <property type="entry name" value="Leu-rich_rpt_typical-subtyp"/>
</dbReference>
<dbReference type="PROSITE" id="PS51450">
    <property type="entry name" value="LRR"/>
    <property type="match status" value="3"/>
</dbReference>
<evidence type="ECO:0000256" key="3">
    <source>
        <dbReference type="ARBA" id="ARBA00022454"/>
    </source>
</evidence>
<evidence type="ECO:0000256" key="7">
    <source>
        <dbReference type="ARBA" id="ARBA00022853"/>
    </source>
</evidence>
<dbReference type="AlphaFoldDB" id="A0A7S4UKW3"/>
<evidence type="ECO:0000256" key="8">
    <source>
        <dbReference type="ARBA" id="ARBA00023204"/>
    </source>
</evidence>
<dbReference type="Pfam" id="PF00560">
    <property type="entry name" value="LRR_1"/>
    <property type="match status" value="1"/>
</dbReference>
<dbReference type="InterPro" id="IPR032675">
    <property type="entry name" value="LRR_dom_sf"/>
</dbReference>